<accession>A0A2S0KP82</accession>
<evidence type="ECO:0000313" key="1">
    <source>
        <dbReference type="EMBL" id="AVM42818.1"/>
    </source>
</evidence>
<dbReference type="Proteomes" id="UP000237947">
    <property type="component" value="Chromosome"/>
</dbReference>
<organism evidence="1 2">
    <name type="scientific">Fastidiosipila sanguinis</name>
    <dbReference type="NCBI Taxonomy" id="236753"/>
    <lineage>
        <taxon>Bacteria</taxon>
        <taxon>Bacillati</taxon>
        <taxon>Bacillota</taxon>
        <taxon>Clostridia</taxon>
        <taxon>Eubacteriales</taxon>
        <taxon>Oscillospiraceae</taxon>
        <taxon>Fastidiosipila</taxon>
    </lineage>
</organism>
<reference evidence="2" key="1">
    <citation type="submission" date="2018-02" db="EMBL/GenBank/DDBJ databases">
        <authorList>
            <person name="Holder M.E."/>
            <person name="Ajami N.J."/>
            <person name="Petrosino J.F."/>
        </authorList>
    </citation>
    <scope>NUCLEOTIDE SEQUENCE [LARGE SCALE GENOMIC DNA]</scope>
    <source>
        <strain evidence="2">CCUG 47711</strain>
    </source>
</reference>
<evidence type="ECO:0000313" key="2">
    <source>
        <dbReference type="Proteomes" id="UP000237947"/>
    </source>
</evidence>
<gene>
    <name evidence="1" type="ORF">C5Q98_06155</name>
</gene>
<evidence type="ECO:0008006" key="3">
    <source>
        <dbReference type="Google" id="ProtNLM"/>
    </source>
</evidence>
<sequence>MADHYYYINGNKMPDYDECEPESTDLYGENTGRDESGVNHLDLIRAGVRKWKFSHKMLTAEEVRKISKSLNPLGFQFKGLFDGEVVTANCYGNIKRKQRAVTSGKVYWDCEVTIIEN</sequence>
<dbReference type="AlphaFoldDB" id="A0A2S0KP82"/>
<name>A0A2S0KP82_9FIRM</name>
<keyword evidence="2" id="KW-1185">Reference proteome</keyword>
<dbReference type="EMBL" id="CP027226">
    <property type="protein sequence ID" value="AVM42818.1"/>
    <property type="molecule type" value="Genomic_DNA"/>
</dbReference>
<proteinExistence type="predicted"/>
<dbReference type="RefSeq" id="WP_106012768.1">
    <property type="nucleotide sequence ID" value="NZ_CP027226.1"/>
</dbReference>
<dbReference type="KEGG" id="fsa:C5Q98_06155"/>
<protein>
    <recommendedName>
        <fullName evidence="3">Phage tail protein</fullName>
    </recommendedName>
</protein>